<evidence type="ECO:0000259" key="3">
    <source>
        <dbReference type="Pfam" id="PF00550"/>
    </source>
</evidence>
<gene>
    <name evidence="5" type="ORF">SBRCBS47491_002214</name>
</gene>
<evidence type="ECO:0000313" key="5">
    <source>
        <dbReference type="EMBL" id="CAK7214640.1"/>
    </source>
</evidence>
<dbReference type="InterPro" id="IPR009081">
    <property type="entry name" value="PP-bd_ACP"/>
</dbReference>
<name>A0ABP0B5S1_9PEZI</name>
<feature type="domain" description="Thioester reductase (TE)" evidence="4">
    <location>
        <begin position="214"/>
        <end position="452"/>
    </location>
</feature>
<evidence type="ECO:0000256" key="2">
    <source>
        <dbReference type="ARBA" id="ARBA00022553"/>
    </source>
</evidence>
<evidence type="ECO:0008006" key="7">
    <source>
        <dbReference type="Google" id="ProtNLM"/>
    </source>
</evidence>
<keyword evidence="2" id="KW-0597">Phosphoprotein</keyword>
<dbReference type="Gene3D" id="3.40.50.720">
    <property type="entry name" value="NAD(P)-binding Rossmann-like Domain"/>
    <property type="match status" value="1"/>
</dbReference>
<feature type="domain" description="Carrier" evidence="3">
    <location>
        <begin position="86"/>
        <end position="128"/>
    </location>
</feature>
<evidence type="ECO:0000256" key="1">
    <source>
        <dbReference type="ARBA" id="ARBA00022450"/>
    </source>
</evidence>
<proteinExistence type="predicted"/>
<dbReference type="Pfam" id="PF00550">
    <property type="entry name" value="PP-binding"/>
    <property type="match status" value="1"/>
</dbReference>
<protein>
    <recommendedName>
        <fullName evidence="7">Thioester reductase (TE) domain-containing protein</fullName>
    </recommendedName>
</protein>
<dbReference type="InterPro" id="IPR051414">
    <property type="entry name" value="Adenylate-forming_Reductase"/>
</dbReference>
<keyword evidence="6" id="KW-1185">Reference proteome</keyword>
<dbReference type="Proteomes" id="UP001642406">
    <property type="component" value="Unassembled WGS sequence"/>
</dbReference>
<dbReference type="InterPro" id="IPR013120">
    <property type="entry name" value="FAR_NAD-bd"/>
</dbReference>
<keyword evidence="1" id="KW-0596">Phosphopantetheine</keyword>
<reference evidence="5 6" key="1">
    <citation type="submission" date="2024-01" db="EMBL/GenBank/DDBJ databases">
        <authorList>
            <person name="Allen C."/>
            <person name="Tagirdzhanova G."/>
        </authorList>
    </citation>
    <scope>NUCLEOTIDE SEQUENCE [LARGE SCALE GENOMIC DNA]</scope>
</reference>
<dbReference type="PANTHER" id="PTHR43439">
    <property type="entry name" value="PHENYLACETATE-COENZYME A LIGASE"/>
    <property type="match status" value="1"/>
</dbReference>
<accession>A0ABP0B5S1</accession>
<dbReference type="Gene3D" id="1.10.1200.10">
    <property type="entry name" value="ACP-like"/>
    <property type="match status" value="1"/>
</dbReference>
<organism evidence="5 6">
    <name type="scientific">Sporothrix bragantina</name>
    <dbReference type="NCBI Taxonomy" id="671064"/>
    <lineage>
        <taxon>Eukaryota</taxon>
        <taxon>Fungi</taxon>
        <taxon>Dikarya</taxon>
        <taxon>Ascomycota</taxon>
        <taxon>Pezizomycotina</taxon>
        <taxon>Sordariomycetes</taxon>
        <taxon>Sordariomycetidae</taxon>
        <taxon>Ophiostomatales</taxon>
        <taxon>Ophiostomataceae</taxon>
        <taxon>Sporothrix</taxon>
    </lineage>
</organism>
<sequence>MAVITATPDYGRRLLLNVIDEAAATDPNHIVYSFKKTDDPDDGFHRVSNRRYAKGVNRLAWLIEDGHGKPAADIIPSIGYIGPRSLHDIFSQILNTKDAATTLGDDDDLFLAGLDSLSATRAISSLRSSLVEKSGNVDSSISLIPLRFIYANSTIDKLNVAMDNLVRPAQKSVPRWHEMTDAEIMQQLLDELTHDLPQRSASEPSSHDLSCVLLTGGTGSLGPYLLDTLLANPSVQRIYCLNRSADARQRHLAEAKTRGLTQDLSSPRVEFFHADLSKPLLGLSQQTHNDLLQNTTTILHNQWPVSFYRPTAAYAPIIRGVRHLIDLAVASKHQPVLFFVSSVGVVQAQTSNSTVPEAFVTRLEYAEGGYGQSKLVAELLLAKAAETSGLNLRIFRLGQLAGPVDGPLGQWKKKEWLPLIVASSKYLEELPSTLASLDRVDWLPVDRAARIMVELMAPSGAGIPDALVYHVVNPHTVSWSSLVPTVAAGLGLNLETDVVPWEDWVGSLWASQFGGDDERNPAVSLQSFYQRLSEAAKAGRQLPILETTISQQRSPTLRSMEAISPAWMTAWMKQWAF</sequence>
<comment type="caution">
    <text evidence="5">The sequence shown here is derived from an EMBL/GenBank/DDBJ whole genome shotgun (WGS) entry which is preliminary data.</text>
</comment>
<dbReference type="PANTHER" id="PTHR43439:SF2">
    <property type="entry name" value="ENZYME, PUTATIVE (JCVI)-RELATED"/>
    <property type="match status" value="1"/>
</dbReference>
<dbReference type="InterPro" id="IPR036291">
    <property type="entry name" value="NAD(P)-bd_dom_sf"/>
</dbReference>
<evidence type="ECO:0000313" key="6">
    <source>
        <dbReference type="Proteomes" id="UP001642406"/>
    </source>
</evidence>
<dbReference type="PROSITE" id="PS00012">
    <property type="entry name" value="PHOSPHOPANTETHEINE"/>
    <property type="match status" value="1"/>
</dbReference>
<dbReference type="Pfam" id="PF07993">
    <property type="entry name" value="NAD_binding_4"/>
    <property type="match status" value="1"/>
</dbReference>
<dbReference type="InterPro" id="IPR006162">
    <property type="entry name" value="Ppantetheine_attach_site"/>
</dbReference>
<evidence type="ECO:0000259" key="4">
    <source>
        <dbReference type="Pfam" id="PF07993"/>
    </source>
</evidence>
<dbReference type="InterPro" id="IPR036736">
    <property type="entry name" value="ACP-like_sf"/>
</dbReference>
<dbReference type="SUPFAM" id="SSF51735">
    <property type="entry name" value="NAD(P)-binding Rossmann-fold domains"/>
    <property type="match status" value="1"/>
</dbReference>
<dbReference type="EMBL" id="CAWUHC010000012">
    <property type="protein sequence ID" value="CAK7214640.1"/>
    <property type="molecule type" value="Genomic_DNA"/>
</dbReference>